<sequence>MNSLSFERNFERSLKMHSSNKTVLPLPVGAEMTMFMSER</sequence>
<evidence type="ECO:0000313" key="1">
    <source>
        <dbReference type="EMBL" id="DAD21635.1"/>
    </source>
</evidence>
<accession>A0A822XS47</accession>
<name>A0A822XS47_NELNU</name>
<keyword evidence="2" id="KW-1185">Reference proteome</keyword>
<organism evidence="1 2">
    <name type="scientific">Nelumbo nucifera</name>
    <name type="common">Sacred lotus</name>
    <dbReference type="NCBI Taxonomy" id="4432"/>
    <lineage>
        <taxon>Eukaryota</taxon>
        <taxon>Viridiplantae</taxon>
        <taxon>Streptophyta</taxon>
        <taxon>Embryophyta</taxon>
        <taxon>Tracheophyta</taxon>
        <taxon>Spermatophyta</taxon>
        <taxon>Magnoliopsida</taxon>
        <taxon>Proteales</taxon>
        <taxon>Nelumbonaceae</taxon>
        <taxon>Nelumbo</taxon>
    </lineage>
</organism>
<evidence type="ECO:0000313" key="2">
    <source>
        <dbReference type="Proteomes" id="UP000607653"/>
    </source>
</evidence>
<gene>
    <name evidence="1" type="ORF">HUJ06_023098</name>
</gene>
<proteinExistence type="predicted"/>
<dbReference type="AlphaFoldDB" id="A0A822XS47"/>
<comment type="caution">
    <text evidence="1">The sequence shown here is derived from an EMBL/GenBank/DDBJ whole genome shotgun (WGS) entry which is preliminary data.</text>
</comment>
<dbReference type="EMBL" id="DUZY01000001">
    <property type="protein sequence ID" value="DAD21635.1"/>
    <property type="molecule type" value="Genomic_DNA"/>
</dbReference>
<dbReference type="Proteomes" id="UP000607653">
    <property type="component" value="Unassembled WGS sequence"/>
</dbReference>
<protein>
    <submittedName>
        <fullName evidence="1">Uncharacterized protein</fullName>
    </submittedName>
</protein>
<reference evidence="1 2" key="1">
    <citation type="journal article" date="2020" name="Mol. Biol. Evol.">
        <title>Distinct Expression and Methylation Patterns for Genes with Different Fates following a Single Whole-Genome Duplication in Flowering Plants.</title>
        <authorList>
            <person name="Shi T."/>
            <person name="Rahmani R.S."/>
            <person name="Gugger P.F."/>
            <person name="Wang M."/>
            <person name="Li H."/>
            <person name="Zhang Y."/>
            <person name="Li Z."/>
            <person name="Wang Q."/>
            <person name="Van de Peer Y."/>
            <person name="Marchal K."/>
            <person name="Chen J."/>
        </authorList>
    </citation>
    <scope>NUCLEOTIDE SEQUENCE [LARGE SCALE GENOMIC DNA]</scope>
    <source>
        <tissue evidence="1">Leaf</tissue>
    </source>
</reference>